<gene>
    <name evidence="2" type="ORF">SPSC_05208</name>
</gene>
<feature type="compositionally biased region" description="Basic and acidic residues" evidence="1">
    <location>
        <begin position="476"/>
        <end position="492"/>
    </location>
</feature>
<evidence type="ECO:0000313" key="2">
    <source>
        <dbReference type="EMBL" id="CDU25374.1"/>
    </source>
</evidence>
<organism evidence="2">
    <name type="scientific">Sporisorium scitamineum</name>
    <dbReference type="NCBI Taxonomy" id="49012"/>
    <lineage>
        <taxon>Eukaryota</taxon>
        <taxon>Fungi</taxon>
        <taxon>Dikarya</taxon>
        <taxon>Basidiomycota</taxon>
        <taxon>Ustilaginomycotina</taxon>
        <taxon>Ustilaginomycetes</taxon>
        <taxon>Ustilaginales</taxon>
        <taxon>Ustilaginaceae</taxon>
        <taxon>Sporisorium</taxon>
    </lineage>
</organism>
<name>A0A127ZGZ9_9BASI</name>
<evidence type="ECO:0008006" key="3">
    <source>
        <dbReference type="Google" id="ProtNLM"/>
    </source>
</evidence>
<sequence>MQHQQVCPDCGSSGTVQLIAEIGEKVCSNCATVSHDLQIYEPTNVHEVAYALGAPQERRASSSFPLAPTGPIGWSFWSNNCEHQRRWNGFQRKPEVDARIKGTLNTLGYPGLFEQVDFLFKRARDESWRRPQVSSFVDEADKKYDPFLDLLPPSLVVPRVKWGNGSLLLATACCYAVLRREGVRIDLATVANAAQLPFHKVRTAFKRLHLLVKGAVRDIKLANPDAYVRRILAFFYFHLLHKTTSALAPAVIKFLQPFQCALPSASGFTNVDDTRIFNNTPFEAVEATAIDLCAFWWPHRTRPPSNLAQLAAYAIVVFALEAHIKATAPIREIFRYTHAAIEFDPVLVRSGLASASQLGSQAILNKTAVESYRELCAALKLQVIKIPWLSDAAPINKTRRSKRRSKASKAVASTDTSSAASDDLARLDVIVHAIDILDVWRTRSSKHIDAQRPDSRLDLAQAPSSSSAATPASQETTDHDCSEGEHSDRAMDNDDMDCFVSASLPSTAIESCQEHPADTQLADAATKDANDEVWPRVQQRLEAAGALEKNDEPANHPIDRLTDDQVDRLLFDADELPSLFRTDPMELAAFEQAKVAAGDWTIQSDHQRNAEIAALAQSLEQKPAPARKIKGAREDSMLMDVAEAIGSKTVKRRKRTTSSPSSSVAAETQSLSTTEPSKRQRAAAVNVSLRDQQEESDWSD</sequence>
<accession>A0A127ZGZ9</accession>
<reference evidence="2" key="1">
    <citation type="submission" date="2014-06" db="EMBL/GenBank/DDBJ databases">
        <authorList>
            <person name="Ju J."/>
            <person name="Zhang J."/>
        </authorList>
    </citation>
    <scope>NUCLEOTIDE SEQUENCE</scope>
    <source>
        <strain evidence="2">SscI8</strain>
    </source>
</reference>
<dbReference type="EMBL" id="LK056684">
    <property type="protein sequence ID" value="CDU25374.1"/>
    <property type="molecule type" value="Genomic_DNA"/>
</dbReference>
<feature type="compositionally biased region" description="Basic and acidic residues" evidence="1">
    <location>
        <begin position="447"/>
        <end position="457"/>
    </location>
</feature>
<feature type="region of interest" description="Disordered" evidence="1">
    <location>
        <begin position="447"/>
        <end position="497"/>
    </location>
</feature>
<feature type="compositionally biased region" description="Polar residues" evidence="1">
    <location>
        <begin position="665"/>
        <end position="675"/>
    </location>
</feature>
<feature type="region of interest" description="Disordered" evidence="1">
    <location>
        <begin position="648"/>
        <end position="700"/>
    </location>
</feature>
<proteinExistence type="predicted"/>
<protein>
    <recommendedName>
        <fullName evidence="3">TFIIB-type domain-containing protein</fullName>
    </recommendedName>
</protein>
<dbReference type="OrthoDB" id="2546157at2759"/>
<feature type="compositionally biased region" description="Low complexity" evidence="1">
    <location>
        <begin position="460"/>
        <end position="474"/>
    </location>
</feature>
<dbReference type="AlphaFoldDB" id="A0A127ZGZ9"/>
<evidence type="ECO:0000256" key="1">
    <source>
        <dbReference type="SAM" id="MobiDB-lite"/>
    </source>
</evidence>